<dbReference type="PANTHER" id="PTHR39323:SF1">
    <property type="entry name" value="BLR1149 PROTEIN"/>
    <property type="match status" value="1"/>
</dbReference>
<protein>
    <submittedName>
        <fullName evidence="2">Phosphoesterase</fullName>
    </submittedName>
</protein>
<dbReference type="AlphaFoldDB" id="A0A327JLW7"/>
<dbReference type="PIRSF" id="PIRSF000887">
    <property type="entry name" value="Pesterase_MJ0037"/>
    <property type="match status" value="1"/>
</dbReference>
<organism evidence="2 3">
    <name type="scientific">Rhodobium orientis</name>
    <dbReference type="NCBI Taxonomy" id="34017"/>
    <lineage>
        <taxon>Bacteria</taxon>
        <taxon>Pseudomonadati</taxon>
        <taxon>Pseudomonadota</taxon>
        <taxon>Alphaproteobacteria</taxon>
        <taxon>Hyphomicrobiales</taxon>
        <taxon>Rhodobiaceae</taxon>
        <taxon>Rhodobium</taxon>
    </lineage>
</organism>
<dbReference type="InterPro" id="IPR026336">
    <property type="entry name" value="PdeM-like"/>
</dbReference>
<sequence>MLHDAARRADPEMMTDGPLSLADAAFRLHPSGALFWPEEQALVVADLHFEKGSSFARHGVMLPPYDTAVTLDLLADVIAFYRPKIVVALGDSFHDRAAPDRLPEPYRERLAALQAGREWIWIAGNHDPDVPEGFGGDVYAEVACGDIVFRHEPALGAHPGEIAGHLHPAARIRVRGRSLRRRCFVTDGTRLVLPAFGVYTGGLNVCDRAFEPVVPRHLMAAHLLGRDRVYAVAGCDLHPD</sequence>
<dbReference type="PANTHER" id="PTHR39323">
    <property type="entry name" value="BLR1149 PROTEIN"/>
    <property type="match status" value="1"/>
</dbReference>
<dbReference type="NCBIfam" id="TIGR04123">
    <property type="entry name" value="P_estr_lig_assc"/>
    <property type="match status" value="1"/>
</dbReference>
<comment type="caution">
    <text evidence="2">The sequence shown here is derived from an EMBL/GenBank/DDBJ whole genome shotgun (WGS) entry which is preliminary data.</text>
</comment>
<proteinExistence type="predicted"/>
<dbReference type="Proteomes" id="UP000249299">
    <property type="component" value="Unassembled WGS sequence"/>
</dbReference>
<dbReference type="InterPro" id="IPR024173">
    <property type="entry name" value="Pesterase_MJ0037-like"/>
</dbReference>
<reference evidence="2 3" key="1">
    <citation type="submission" date="2017-07" db="EMBL/GenBank/DDBJ databases">
        <title>Draft Genome Sequences of Select Purple Nonsulfur Bacteria.</title>
        <authorList>
            <person name="Lasarre B."/>
            <person name="Mckinlay J.B."/>
        </authorList>
    </citation>
    <scope>NUCLEOTIDE SEQUENCE [LARGE SCALE GENOMIC DNA]</scope>
    <source>
        <strain evidence="2 3">DSM 11290</strain>
    </source>
</reference>
<evidence type="ECO:0000259" key="1">
    <source>
        <dbReference type="Pfam" id="PF00149"/>
    </source>
</evidence>
<dbReference type="InterPro" id="IPR029052">
    <property type="entry name" value="Metallo-depent_PP-like"/>
</dbReference>
<dbReference type="EMBL" id="NPEV01000019">
    <property type="protein sequence ID" value="RAI27369.1"/>
    <property type="molecule type" value="Genomic_DNA"/>
</dbReference>
<dbReference type="Gene3D" id="3.60.21.10">
    <property type="match status" value="1"/>
</dbReference>
<dbReference type="GO" id="GO:0016787">
    <property type="term" value="F:hydrolase activity"/>
    <property type="evidence" value="ECO:0007669"/>
    <property type="project" value="InterPro"/>
</dbReference>
<gene>
    <name evidence="2" type="ORF">CH339_10550</name>
</gene>
<dbReference type="Pfam" id="PF00149">
    <property type="entry name" value="Metallophos"/>
    <property type="match status" value="1"/>
</dbReference>
<dbReference type="RefSeq" id="WP_111434324.1">
    <property type="nucleotide sequence ID" value="NZ_JACIGG010000021.1"/>
</dbReference>
<evidence type="ECO:0000313" key="3">
    <source>
        <dbReference type="Proteomes" id="UP000249299"/>
    </source>
</evidence>
<keyword evidence="3" id="KW-1185">Reference proteome</keyword>
<feature type="domain" description="Calcineurin-like phosphoesterase" evidence="1">
    <location>
        <begin position="42"/>
        <end position="132"/>
    </location>
</feature>
<name>A0A327JLW7_9HYPH</name>
<accession>A0A327JLW7</accession>
<dbReference type="InterPro" id="IPR004843">
    <property type="entry name" value="Calcineurin-like_PHP"/>
</dbReference>
<dbReference type="SUPFAM" id="SSF56300">
    <property type="entry name" value="Metallo-dependent phosphatases"/>
    <property type="match status" value="1"/>
</dbReference>
<evidence type="ECO:0000313" key="2">
    <source>
        <dbReference type="EMBL" id="RAI27369.1"/>
    </source>
</evidence>
<dbReference type="OrthoDB" id="9795838at2"/>